<comment type="caution">
    <text evidence="1">The sequence shown here is derived from an EMBL/GenBank/DDBJ whole genome shotgun (WGS) entry which is preliminary data.</text>
</comment>
<evidence type="ECO:0000313" key="2">
    <source>
        <dbReference type="Proteomes" id="UP000270343"/>
    </source>
</evidence>
<evidence type="ECO:0000313" key="1">
    <source>
        <dbReference type="EMBL" id="RKN64370.1"/>
    </source>
</evidence>
<reference evidence="1 2" key="1">
    <citation type="journal article" date="2015" name="Antonie Van Leeuwenhoek">
        <title>Streptomyces klenkii sp. nov., isolated from deep marine sediment.</title>
        <authorList>
            <person name="Veyisoglu A."/>
            <person name="Sahin N."/>
        </authorList>
    </citation>
    <scope>NUCLEOTIDE SEQUENCE [LARGE SCALE GENOMIC DNA]</scope>
    <source>
        <strain evidence="1 2">KCTC 29202</strain>
    </source>
</reference>
<keyword evidence="2" id="KW-1185">Reference proteome</keyword>
<name>A0A3B0AUU1_9ACTN</name>
<gene>
    <name evidence="1" type="ORF">D7231_28615</name>
</gene>
<dbReference type="Proteomes" id="UP000270343">
    <property type="component" value="Unassembled WGS sequence"/>
</dbReference>
<accession>A0A3B0AUU1</accession>
<dbReference type="AlphaFoldDB" id="A0A3B0AUU1"/>
<dbReference type="EMBL" id="RBAM01000015">
    <property type="protein sequence ID" value="RKN64370.1"/>
    <property type="molecule type" value="Genomic_DNA"/>
</dbReference>
<sequence length="76" mass="8824">MEQYHVGLYGYVTSHHIALRQCEHLTRGGLFRPAFIGGMLAQPERARGRSWKLFARSGRRSRRLPENRYGIIRRAG</sequence>
<proteinExistence type="predicted"/>
<protein>
    <submittedName>
        <fullName evidence="1">Uncharacterized protein</fullName>
    </submittedName>
</protein>
<organism evidence="1 2">
    <name type="scientific">Streptomyces klenkii</name>
    <dbReference type="NCBI Taxonomy" id="1420899"/>
    <lineage>
        <taxon>Bacteria</taxon>
        <taxon>Bacillati</taxon>
        <taxon>Actinomycetota</taxon>
        <taxon>Actinomycetes</taxon>
        <taxon>Kitasatosporales</taxon>
        <taxon>Streptomycetaceae</taxon>
        <taxon>Streptomyces</taxon>
    </lineage>
</organism>